<dbReference type="Pfam" id="PF08906">
    <property type="entry name" value="T6SS_Tdi1_C"/>
    <property type="match status" value="1"/>
</dbReference>
<feature type="domain" description="T6SS immunity protein Tdi1 C-terminal" evidence="1">
    <location>
        <begin position="81"/>
        <end position="139"/>
    </location>
</feature>
<protein>
    <submittedName>
        <fullName evidence="2">DUF1851 domain-containing protein</fullName>
    </submittedName>
</protein>
<organism evidence="2 3">
    <name type="scientific">Nocardia albiluteola</name>
    <dbReference type="NCBI Taxonomy" id="2842303"/>
    <lineage>
        <taxon>Bacteria</taxon>
        <taxon>Bacillati</taxon>
        <taxon>Actinomycetota</taxon>
        <taxon>Actinomycetes</taxon>
        <taxon>Mycobacteriales</taxon>
        <taxon>Nocardiaceae</taxon>
        <taxon>Nocardia</taxon>
    </lineage>
</organism>
<reference evidence="2 3" key="1">
    <citation type="submission" date="2021-06" db="EMBL/GenBank/DDBJ databases">
        <title>Actinomycetes sequencing.</title>
        <authorList>
            <person name="Shan Q."/>
        </authorList>
    </citation>
    <scope>NUCLEOTIDE SEQUENCE [LARGE SCALE GENOMIC DNA]</scope>
    <source>
        <strain evidence="2 3">NEAU-G5</strain>
    </source>
</reference>
<comment type="caution">
    <text evidence="2">The sequence shown here is derived from an EMBL/GenBank/DDBJ whole genome shotgun (WGS) entry which is preliminary data.</text>
</comment>
<evidence type="ECO:0000259" key="1">
    <source>
        <dbReference type="Pfam" id="PF08906"/>
    </source>
</evidence>
<evidence type="ECO:0000313" key="3">
    <source>
        <dbReference type="Proteomes" id="UP000733379"/>
    </source>
</evidence>
<name>A0ABS6B283_9NOCA</name>
<sequence>MTTVPYRFIGPHRIDEVMPAWTDHLARFDTVVGYSDLGHAFLMSTRTGEYAILDPYSPGFNSYGACADLTEFIDRVLFDPNVITHILQPPHVNAIRNRLGPLGPDEVYIATPYPFLGGSEDPESYHKGGVWVFFDLVAQAQGLE</sequence>
<accession>A0ABS6B283</accession>
<dbReference type="InterPro" id="IPR015002">
    <property type="entry name" value="T6SS_Tdi1_C"/>
</dbReference>
<proteinExistence type="predicted"/>
<dbReference type="RefSeq" id="WP_215919540.1">
    <property type="nucleotide sequence ID" value="NZ_JAHKNI010000007.1"/>
</dbReference>
<evidence type="ECO:0000313" key="2">
    <source>
        <dbReference type="EMBL" id="MBU3064415.1"/>
    </source>
</evidence>
<dbReference type="Proteomes" id="UP000733379">
    <property type="component" value="Unassembled WGS sequence"/>
</dbReference>
<dbReference type="EMBL" id="JAHKNI010000007">
    <property type="protein sequence ID" value="MBU3064415.1"/>
    <property type="molecule type" value="Genomic_DNA"/>
</dbReference>
<gene>
    <name evidence="2" type="ORF">KO481_23135</name>
</gene>
<keyword evidence="3" id="KW-1185">Reference proteome</keyword>